<comment type="caution">
    <text evidence="1">The sequence shown here is derived from an EMBL/GenBank/DDBJ whole genome shotgun (WGS) entry which is preliminary data.</text>
</comment>
<sequence length="79" mass="8790">MINLKESVHQTASVSMLLFEVGAVCEWPRCYFEPSHVPGAGAEDASVTSDGRSNRPVKELLYRRCPHTVVLSPRYRSGI</sequence>
<name>A0A4C1VBX0_EUMVA</name>
<dbReference type="AlphaFoldDB" id="A0A4C1VBX0"/>
<evidence type="ECO:0000313" key="1">
    <source>
        <dbReference type="EMBL" id="GBP36351.1"/>
    </source>
</evidence>
<keyword evidence="2" id="KW-1185">Reference proteome</keyword>
<dbReference type="Proteomes" id="UP000299102">
    <property type="component" value="Unassembled WGS sequence"/>
</dbReference>
<gene>
    <name evidence="1" type="ORF">EVAR_22483_1</name>
</gene>
<dbReference type="EMBL" id="BGZK01000317">
    <property type="protein sequence ID" value="GBP36351.1"/>
    <property type="molecule type" value="Genomic_DNA"/>
</dbReference>
<protein>
    <submittedName>
        <fullName evidence="1">Uncharacterized protein</fullName>
    </submittedName>
</protein>
<reference evidence="1 2" key="1">
    <citation type="journal article" date="2019" name="Commun. Biol.">
        <title>The bagworm genome reveals a unique fibroin gene that provides high tensile strength.</title>
        <authorList>
            <person name="Kono N."/>
            <person name="Nakamura H."/>
            <person name="Ohtoshi R."/>
            <person name="Tomita M."/>
            <person name="Numata K."/>
            <person name="Arakawa K."/>
        </authorList>
    </citation>
    <scope>NUCLEOTIDE SEQUENCE [LARGE SCALE GENOMIC DNA]</scope>
</reference>
<proteinExistence type="predicted"/>
<accession>A0A4C1VBX0</accession>
<evidence type="ECO:0000313" key="2">
    <source>
        <dbReference type="Proteomes" id="UP000299102"/>
    </source>
</evidence>
<organism evidence="1 2">
    <name type="scientific">Eumeta variegata</name>
    <name type="common">Bagworm moth</name>
    <name type="synonym">Eumeta japonica</name>
    <dbReference type="NCBI Taxonomy" id="151549"/>
    <lineage>
        <taxon>Eukaryota</taxon>
        <taxon>Metazoa</taxon>
        <taxon>Ecdysozoa</taxon>
        <taxon>Arthropoda</taxon>
        <taxon>Hexapoda</taxon>
        <taxon>Insecta</taxon>
        <taxon>Pterygota</taxon>
        <taxon>Neoptera</taxon>
        <taxon>Endopterygota</taxon>
        <taxon>Lepidoptera</taxon>
        <taxon>Glossata</taxon>
        <taxon>Ditrysia</taxon>
        <taxon>Tineoidea</taxon>
        <taxon>Psychidae</taxon>
        <taxon>Oiketicinae</taxon>
        <taxon>Eumeta</taxon>
    </lineage>
</organism>